<reference evidence="2 3" key="1">
    <citation type="submission" date="2016-07" db="EMBL/GenBank/DDBJ databases">
        <title>Complete genome sequence of Altererythrobacter namhicola JCM 16345T, containing esterase-encoding genes.</title>
        <authorList>
            <person name="Cheng H."/>
            <person name="Wu Y.-H."/>
            <person name="Jian S.-L."/>
            <person name="Huo Y.-Y."/>
            <person name="Wang C.-S."/>
            <person name="Xu X.-W."/>
        </authorList>
    </citation>
    <scope>NUCLEOTIDE SEQUENCE [LARGE SCALE GENOMIC DNA]</scope>
    <source>
        <strain evidence="2 3">JCM 16345</strain>
    </source>
</reference>
<proteinExistence type="predicted"/>
<evidence type="ECO:0008006" key="4">
    <source>
        <dbReference type="Google" id="ProtNLM"/>
    </source>
</evidence>
<evidence type="ECO:0000313" key="3">
    <source>
        <dbReference type="Proteomes" id="UP000092698"/>
    </source>
</evidence>
<dbReference type="STRING" id="645517.A6F65_02516"/>
<dbReference type="RefSeq" id="WP_067789427.1">
    <property type="nucleotide sequence ID" value="NZ_CP016545.1"/>
</dbReference>
<dbReference type="AlphaFoldDB" id="A0A1C7DBH1"/>
<feature type="transmembrane region" description="Helical" evidence="1">
    <location>
        <begin position="12"/>
        <end position="32"/>
    </location>
</feature>
<keyword evidence="1" id="KW-0472">Membrane</keyword>
<dbReference type="PATRIC" id="fig|645517.4.peg.2499"/>
<evidence type="ECO:0000313" key="2">
    <source>
        <dbReference type="EMBL" id="ANU08794.1"/>
    </source>
</evidence>
<keyword evidence="1" id="KW-1133">Transmembrane helix</keyword>
<keyword evidence="3" id="KW-1185">Reference proteome</keyword>
<dbReference type="EMBL" id="CP016545">
    <property type="protein sequence ID" value="ANU08794.1"/>
    <property type="molecule type" value="Genomic_DNA"/>
</dbReference>
<sequence length="481" mass="52322">MARGGNPFTTRSILAMVLVGSAAFLLLLYAIARGWDGSDEQAGTAHAAADGLQGFSALVKLTEARGYDAELSRSESKFNDDALLVLTPEAFSDGERLTQIIEDRRWRGPTIVILPKWYAFRASGLPGQDDPPNGWVRLYGQMGPGWLEEFETARIELYGRSPDEEDTQRALIVRQTEDAMDEEEESEPAPPGYSGFGMAGTLPQYPAQWMNSADLVPVIADDEGRMLVGYSTDSENEGLDAFALAASAEAARETEPEDRAGETATAPPDIVVTTDEYYYDDDEAFYPVVIVAEPDLLNNYGLADEDRARAAMALIDATVDGADIPIVFDMVVPGYGQADNLLTMAFTPPFLAATLCLLLAALVIGWRAFRRYGPPMLAGDATTLGKSQLVGNGAALLERTRRFHLLGDPYANLMGARIARALGIRTAQPEARAQAIETALARRAPGMSFIEAANFMRSADNPRELLRGARALKDIERTIRR</sequence>
<evidence type="ECO:0000256" key="1">
    <source>
        <dbReference type="SAM" id="Phobius"/>
    </source>
</evidence>
<gene>
    <name evidence="2" type="ORF">A6F65_02516</name>
</gene>
<dbReference type="OrthoDB" id="7198805at2"/>
<feature type="transmembrane region" description="Helical" evidence="1">
    <location>
        <begin position="350"/>
        <end position="369"/>
    </location>
</feature>
<protein>
    <recommendedName>
        <fullName evidence="4">DUF4350 domain-containing protein</fullName>
    </recommendedName>
</protein>
<accession>A0A1C7DBH1</accession>
<dbReference type="KEGG" id="anh:A6F65_02516"/>
<organism evidence="2 3">
    <name type="scientific">Paraurantiacibacter namhicola</name>
    <dbReference type="NCBI Taxonomy" id="645517"/>
    <lineage>
        <taxon>Bacteria</taxon>
        <taxon>Pseudomonadati</taxon>
        <taxon>Pseudomonadota</taxon>
        <taxon>Alphaproteobacteria</taxon>
        <taxon>Sphingomonadales</taxon>
        <taxon>Erythrobacteraceae</taxon>
        <taxon>Paraurantiacibacter</taxon>
    </lineage>
</organism>
<dbReference type="Proteomes" id="UP000092698">
    <property type="component" value="Chromosome"/>
</dbReference>
<keyword evidence="1" id="KW-0812">Transmembrane</keyword>
<name>A0A1C7DBH1_9SPHN</name>